<organism evidence="7 8">
    <name type="scientific">Goodfellowiella coeruleoviolacea</name>
    <dbReference type="NCBI Taxonomy" id="334858"/>
    <lineage>
        <taxon>Bacteria</taxon>
        <taxon>Bacillati</taxon>
        <taxon>Actinomycetota</taxon>
        <taxon>Actinomycetes</taxon>
        <taxon>Pseudonocardiales</taxon>
        <taxon>Pseudonocardiaceae</taxon>
        <taxon>Goodfellowiella</taxon>
    </lineage>
</organism>
<name>A0AAE3GD11_9PSEU</name>
<keyword evidence="5" id="KW-0676">Redox-active center</keyword>
<accession>A0AAE3GD11</accession>
<gene>
    <name evidence="7" type="ORF">LX83_002835</name>
</gene>
<evidence type="ECO:0000256" key="4">
    <source>
        <dbReference type="ARBA" id="ARBA00023157"/>
    </source>
</evidence>
<keyword evidence="4" id="KW-1015">Disulfide bond</keyword>
<dbReference type="PROSITE" id="PS51352">
    <property type="entry name" value="THIOREDOXIN_2"/>
    <property type="match status" value="1"/>
</dbReference>
<evidence type="ECO:0000313" key="8">
    <source>
        <dbReference type="Proteomes" id="UP001206128"/>
    </source>
</evidence>
<keyword evidence="8" id="KW-1185">Reference proteome</keyword>
<dbReference type="CDD" id="cd02966">
    <property type="entry name" value="TlpA_like_family"/>
    <property type="match status" value="1"/>
</dbReference>
<dbReference type="InterPro" id="IPR000866">
    <property type="entry name" value="AhpC/TSA"/>
</dbReference>
<reference evidence="7" key="1">
    <citation type="submission" date="2022-06" db="EMBL/GenBank/DDBJ databases">
        <title>Genomic Encyclopedia of Archaeal and Bacterial Type Strains, Phase II (KMG-II): from individual species to whole genera.</title>
        <authorList>
            <person name="Goeker M."/>
        </authorList>
    </citation>
    <scope>NUCLEOTIDE SEQUENCE</scope>
    <source>
        <strain evidence="7">DSM 43935</strain>
    </source>
</reference>
<dbReference type="GO" id="GO:0030313">
    <property type="term" value="C:cell envelope"/>
    <property type="evidence" value="ECO:0007669"/>
    <property type="project" value="UniProtKB-SubCell"/>
</dbReference>
<dbReference type="GO" id="GO:0016853">
    <property type="term" value="F:isomerase activity"/>
    <property type="evidence" value="ECO:0007669"/>
    <property type="project" value="UniProtKB-KW"/>
</dbReference>
<dbReference type="SUPFAM" id="SSF52833">
    <property type="entry name" value="Thioredoxin-like"/>
    <property type="match status" value="1"/>
</dbReference>
<comment type="caution">
    <text evidence="7">The sequence shown here is derived from an EMBL/GenBank/DDBJ whole genome shotgun (WGS) entry which is preliminary data.</text>
</comment>
<feature type="domain" description="Thioredoxin" evidence="6">
    <location>
        <begin position="62"/>
        <end position="205"/>
    </location>
</feature>
<dbReference type="InterPro" id="IPR050553">
    <property type="entry name" value="Thioredoxin_ResA/DsbE_sf"/>
</dbReference>
<dbReference type="GO" id="GO:0017004">
    <property type="term" value="P:cytochrome complex assembly"/>
    <property type="evidence" value="ECO:0007669"/>
    <property type="project" value="UniProtKB-KW"/>
</dbReference>
<evidence type="ECO:0000256" key="5">
    <source>
        <dbReference type="ARBA" id="ARBA00023284"/>
    </source>
</evidence>
<dbReference type="Proteomes" id="UP001206128">
    <property type="component" value="Unassembled WGS sequence"/>
</dbReference>
<sequence length="207" mass="21860">MSASPASPARPGGVRRGRVLAGLLAAVLLALVGCSTGDDAVATNNEFTFVAPGGQTTIRYAVADRQASPDLTGESLLEAGKQIKVSDFANQVVVINVWGTWCPPCRAEASELEQVYTNTKDSGVAFLGIDLKDTRSAAEDFVRNNNLTYPSIFDPSGRSLLALNGYPRNAVPSTIVLDRQHRVAAVFLTGLLASDLEPVVKEIAAES</sequence>
<dbReference type="AlphaFoldDB" id="A0AAE3GD11"/>
<dbReference type="InterPro" id="IPR013766">
    <property type="entry name" value="Thioredoxin_domain"/>
</dbReference>
<dbReference type="PANTHER" id="PTHR42852:SF6">
    <property type="entry name" value="THIOL:DISULFIDE INTERCHANGE PROTEIN DSBE"/>
    <property type="match status" value="1"/>
</dbReference>
<dbReference type="RefSeq" id="WP_253771398.1">
    <property type="nucleotide sequence ID" value="NZ_JAMTCK010000006.1"/>
</dbReference>
<dbReference type="InterPro" id="IPR017937">
    <property type="entry name" value="Thioredoxin_CS"/>
</dbReference>
<dbReference type="EMBL" id="JAMTCK010000006">
    <property type="protein sequence ID" value="MCP2165976.1"/>
    <property type="molecule type" value="Genomic_DNA"/>
</dbReference>
<dbReference type="GO" id="GO:0016209">
    <property type="term" value="F:antioxidant activity"/>
    <property type="evidence" value="ECO:0007669"/>
    <property type="project" value="InterPro"/>
</dbReference>
<evidence type="ECO:0000256" key="1">
    <source>
        <dbReference type="ARBA" id="ARBA00004196"/>
    </source>
</evidence>
<dbReference type="PROSITE" id="PS00194">
    <property type="entry name" value="THIOREDOXIN_1"/>
    <property type="match status" value="1"/>
</dbReference>
<dbReference type="GO" id="GO:0016491">
    <property type="term" value="F:oxidoreductase activity"/>
    <property type="evidence" value="ECO:0007669"/>
    <property type="project" value="InterPro"/>
</dbReference>
<dbReference type="PANTHER" id="PTHR42852">
    <property type="entry name" value="THIOL:DISULFIDE INTERCHANGE PROTEIN DSBE"/>
    <property type="match status" value="1"/>
</dbReference>
<evidence type="ECO:0000256" key="3">
    <source>
        <dbReference type="ARBA" id="ARBA00022968"/>
    </source>
</evidence>
<evidence type="ECO:0000259" key="6">
    <source>
        <dbReference type="PROSITE" id="PS51352"/>
    </source>
</evidence>
<dbReference type="Gene3D" id="3.40.30.10">
    <property type="entry name" value="Glutaredoxin"/>
    <property type="match status" value="1"/>
</dbReference>
<protein>
    <submittedName>
        <fullName evidence="7">Thiol-disulfide isomerase or thioredoxin</fullName>
    </submittedName>
</protein>
<evidence type="ECO:0000313" key="7">
    <source>
        <dbReference type="EMBL" id="MCP2165976.1"/>
    </source>
</evidence>
<keyword evidence="7" id="KW-0413">Isomerase</keyword>
<comment type="subcellular location">
    <subcellularLocation>
        <location evidence="1">Cell envelope</location>
    </subcellularLocation>
</comment>
<dbReference type="InterPro" id="IPR036249">
    <property type="entry name" value="Thioredoxin-like_sf"/>
</dbReference>
<dbReference type="Pfam" id="PF00578">
    <property type="entry name" value="AhpC-TSA"/>
    <property type="match status" value="1"/>
</dbReference>
<proteinExistence type="predicted"/>
<keyword evidence="3" id="KW-0812">Transmembrane</keyword>
<keyword evidence="3" id="KW-0735">Signal-anchor</keyword>
<keyword evidence="2" id="KW-0201">Cytochrome c-type biogenesis</keyword>
<evidence type="ECO:0000256" key="2">
    <source>
        <dbReference type="ARBA" id="ARBA00022748"/>
    </source>
</evidence>